<dbReference type="EMBL" id="JAUSQZ010000001">
    <property type="protein sequence ID" value="MDP9825827.1"/>
    <property type="molecule type" value="Genomic_DNA"/>
</dbReference>
<evidence type="ECO:0000313" key="2">
    <source>
        <dbReference type="Proteomes" id="UP001235712"/>
    </source>
</evidence>
<organism evidence="1 2">
    <name type="scientific">Kineosporia succinea</name>
    <dbReference type="NCBI Taxonomy" id="84632"/>
    <lineage>
        <taxon>Bacteria</taxon>
        <taxon>Bacillati</taxon>
        <taxon>Actinomycetota</taxon>
        <taxon>Actinomycetes</taxon>
        <taxon>Kineosporiales</taxon>
        <taxon>Kineosporiaceae</taxon>
        <taxon>Kineosporia</taxon>
    </lineage>
</organism>
<proteinExistence type="predicted"/>
<dbReference type="InterPro" id="IPR023393">
    <property type="entry name" value="START-like_dom_sf"/>
</dbReference>
<gene>
    <name evidence="1" type="ORF">J2S57_001576</name>
</gene>
<reference evidence="1 2" key="1">
    <citation type="submission" date="2023-07" db="EMBL/GenBank/DDBJ databases">
        <title>Sequencing the genomes of 1000 actinobacteria strains.</title>
        <authorList>
            <person name="Klenk H.-P."/>
        </authorList>
    </citation>
    <scope>NUCLEOTIDE SEQUENCE [LARGE SCALE GENOMIC DNA]</scope>
    <source>
        <strain evidence="1 2">DSM 44388</strain>
    </source>
</reference>
<comment type="caution">
    <text evidence="1">The sequence shown here is derived from an EMBL/GenBank/DDBJ whole genome shotgun (WGS) entry which is preliminary data.</text>
</comment>
<accession>A0ABT9NZY9</accession>
<evidence type="ECO:0008006" key="3">
    <source>
        <dbReference type="Google" id="ProtNLM"/>
    </source>
</evidence>
<keyword evidence="2" id="KW-1185">Reference proteome</keyword>
<evidence type="ECO:0000313" key="1">
    <source>
        <dbReference type="EMBL" id="MDP9825827.1"/>
    </source>
</evidence>
<dbReference type="Gene3D" id="3.30.530.20">
    <property type="match status" value="1"/>
</dbReference>
<name>A0ABT9NZY9_9ACTN</name>
<protein>
    <recommendedName>
        <fullName evidence="3">Polyketide cyclase/dehydrase/lipid transport protein</fullName>
    </recommendedName>
</protein>
<sequence length="130" mass="14594">MMTLKLTARGPVDPDLAWLRYVEPQRWTSWSPQLRRVEYAPQRLESGTGGRVVGPLGVWLGFWVEDVDETARTWTWVVRRGPVSVVLQHGVEAAGSGTRTWLALRGPAPLVLPYAPAARIALRRLVTRPE</sequence>
<dbReference type="Proteomes" id="UP001235712">
    <property type="component" value="Unassembled WGS sequence"/>
</dbReference>
<dbReference type="SUPFAM" id="SSF55961">
    <property type="entry name" value="Bet v1-like"/>
    <property type="match status" value="1"/>
</dbReference>
<dbReference type="RefSeq" id="WP_307239999.1">
    <property type="nucleotide sequence ID" value="NZ_JAUSQZ010000001.1"/>
</dbReference>